<dbReference type="InterPro" id="IPR020103">
    <property type="entry name" value="PsdUridine_synth_cat_dom_sf"/>
</dbReference>
<evidence type="ECO:0000256" key="4">
    <source>
        <dbReference type="HAMAP-Rule" id="MF_01082"/>
    </source>
</evidence>
<dbReference type="PANTHER" id="PTHR47811:SF1">
    <property type="entry name" value="TRNA PSEUDOURIDINE SYNTHASE D"/>
    <property type="match status" value="1"/>
</dbReference>
<feature type="binding site" evidence="4">
    <location>
        <position position="129"/>
    </location>
    <ligand>
        <name>substrate</name>
    </ligand>
</feature>
<dbReference type="InterPro" id="IPR011760">
    <property type="entry name" value="PsdUridine_synth_TruD_insert"/>
</dbReference>
<evidence type="ECO:0000256" key="1">
    <source>
        <dbReference type="ARBA" id="ARBA00007953"/>
    </source>
</evidence>
<sequence length="350" mass="39579">MMVLAELNWLYGQPEATGILKASPEDFIVCEDLGFSPDGEGEHLMVHIRKTGCNTQFVADSLARFAGVSSKSVSYAGLKDRHAVTEQWFCLHLPGKQDPDFTSFQLEGCEVLATERQKRKLRIGALKGNSFTLILREISHHPFVENRLQLIQQGGVPNYFGEQRFGRDGQNLVQAQRWANNEIRVRERNKRSFYLSASRSAMFNTVASARIARSQQQQVINGDALQLTGRGSWFVASEAELPALQQRVIDGELQITAPLPGDGELGTQHQSADFERQYLQPYESLWELIKRERVDCSRRAILVQPQNLSWEWLDNATVKISFWLPAGSFATSVVREIINQDQNDVTNIIE</sequence>
<dbReference type="Proteomes" id="UP000002747">
    <property type="component" value="Chromosome"/>
</dbReference>
<dbReference type="KEGG" id="pay:PAU_00688"/>
<dbReference type="InterPro" id="IPR020119">
    <property type="entry name" value="PsdUridine_synth_TruD_CS"/>
</dbReference>
<dbReference type="InterPro" id="IPR043165">
    <property type="entry name" value="TruD_insert_sf"/>
</dbReference>
<evidence type="ECO:0000259" key="5">
    <source>
        <dbReference type="PROSITE" id="PS50984"/>
    </source>
</evidence>
<accession>C7BLD4</accession>
<dbReference type="GO" id="GO:0031119">
    <property type="term" value="P:tRNA pseudouridine synthesis"/>
    <property type="evidence" value="ECO:0007669"/>
    <property type="project" value="UniProtKB-UniRule"/>
</dbReference>
<reference evidence="6 7" key="1">
    <citation type="journal article" date="2009" name="BMC Genomics">
        <title>Comparative genomics of the emerging human pathogen Photorhabdus asymbiotica with the insect pathogen Photorhabdus luminescens.</title>
        <authorList>
            <person name="Wilkinson P."/>
            <person name="Waterfield N.R."/>
            <person name="Crossman L."/>
            <person name="Corton C."/>
            <person name="Sanchez-Contreras M."/>
            <person name="Vlisidou I."/>
            <person name="Barron A."/>
            <person name="Bignell A."/>
            <person name="Clark L."/>
            <person name="Ormond D."/>
            <person name="Mayho M."/>
            <person name="Bason N."/>
            <person name="Smith F."/>
            <person name="Simmonds M."/>
            <person name="Churcher C."/>
            <person name="Harris D."/>
            <person name="Thompson N.R."/>
            <person name="Quail M."/>
            <person name="Parkhill J."/>
            <person name="ffrench-Constant R.H."/>
        </authorList>
    </citation>
    <scope>NUCLEOTIDE SEQUENCE [LARGE SCALE GENOMIC DNA]</scope>
    <source>
        <strain evidence="7">ATCC 43949 / 3105-77</strain>
    </source>
</reference>
<dbReference type="GO" id="GO:0003723">
    <property type="term" value="F:RNA binding"/>
    <property type="evidence" value="ECO:0007669"/>
    <property type="project" value="InterPro"/>
</dbReference>
<dbReference type="STRING" id="291112.PAU_00688"/>
<dbReference type="HAMAP" id="MF_01082">
    <property type="entry name" value="TruD"/>
    <property type="match status" value="1"/>
</dbReference>
<dbReference type="CDD" id="cd02575">
    <property type="entry name" value="PseudoU_synth_EcTruD"/>
    <property type="match status" value="1"/>
</dbReference>
<dbReference type="SUPFAM" id="SSF55120">
    <property type="entry name" value="Pseudouridine synthase"/>
    <property type="match status" value="1"/>
</dbReference>
<comment type="similarity">
    <text evidence="1 4">Belongs to the pseudouridine synthase TruD family.</text>
</comment>
<dbReference type="EC" id="5.4.99.27" evidence="4"/>
<dbReference type="Gene3D" id="3.30.2350.20">
    <property type="entry name" value="TruD, catalytic domain"/>
    <property type="match status" value="1"/>
</dbReference>
<feature type="binding site" evidence="4">
    <location>
        <position position="329"/>
    </location>
    <ligand>
        <name>substrate</name>
    </ligand>
</feature>
<evidence type="ECO:0000256" key="2">
    <source>
        <dbReference type="ARBA" id="ARBA00022694"/>
    </source>
</evidence>
<dbReference type="InterPro" id="IPR001656">
    <property type="entry name" value="PsdUridine_synth_TruD"/>
</dbReference>
<dbReference type="Pfam" id="PF01142">
    <property type="entry name" value="TruD"/>
    <property type="match status" value="2"/>
</dbReference>
<dbReference type="PROSITE" id="PS50984">
    <property type="entry name" value="TRUD"/>
    <property type="match status" value="1"/>
</dbReference>
<keyword evidence="2 4" id="KW-0819">tRNA processing</keyword>
<evidence type="ECO:0000313" key="7">
    <source>
        <dbReference type="Proteomes" id="UP000002747"/>
    </source>
</evidence>
<feature type="active site" description="Nucleophile" evidence="4">
    <location>
        <position position="80"/>
    </location>
</feature>
<dbReference type="Gene3D" id="3.30.2340.10">
    <property type="entry name" value="TruD, insertion domain"/>
    <property type="match status" value="1"/>
</dbReference>
<feature type="domain" description="TRUD" evidence="5">
    <location>
        <begin position="155"/>
        <end position="303"/>
    </location>
</feature>
<dbReference type="EMBL" id="FM162591">
    <property type="protein sequence ID" value="CAQ82780.1"/>
    <property type="molecule type" value="Genomic_DNA"/>
</dbReference>
<dbReference type="FunFam" id="3.30.2350.20:FF:000001">
    <property type="entry name" value="tRNA pseudouridine synthase D"/>
    <property type="match status" value="1"/>
</dbReference>
<dbReference type="InterPro" id="IPR050170">
    <property type="entry name" value="TruD_pseudoU_synthase"/>
</dbReference>
<gene>
    <name evidence="4 6" type="primary">truD</name>
    <name evidence="6" type="ordered locus">PAU_00688</name>
</gene>
<dbReference type="AlphaFoldDB" id="C7BLD4"/>
<dbReference type="PROSITE" id="PS01268">
    <property type="entry name" value="UPF0024"/>
    <property type="match status" value="1"/>
</dbReference>
<keyword evidence="3 4" id="KW-0413">Isomerase</keyword>
<comment type="catalytic activity">
    <reaction evidence="4">
        <text>uridine(13) in tRNA = pseudouridine(13) in tRNA</text>
        <dbReference type="Rhea" id="RHEA:42540"/>
        <dbReference type="Rhea" id="RHEA-COMP:10105"/>
        <dbReference type="Rhea" id="RHEA-COMP:10106"/>
        <dbReference type="ChEBI" id="CHEBI:65314"/>
        <dbReference type="ChEBI" id="CHEBI:65315"/>
        <dbReference type="EC" id="5.4.99.27"/>
    </reaction>
</comment>
<feature type="binding site" evidence="4">
    <location>
        <position position="27"/>
    </location>
    <ligand>
        <name>substrate</name>
    </ligand>
</feature>
<dbReference type="PANTHER" id="PTHR47811">
    <property type="entry name" value="TRNA PSEUDOURIDINE SYNTHASE D"/>
    <property type="match status" value="1"/>
</dbReference>
<dbReference type="NCBIfam" id="NF002155">
    <property type="entry name" value="PRK00984.1-4"/>
    <property type="match status" value="1"/>
</dbReference>
<comment type="function">
    <text evidence="4">Responsible for synthesis of pseudouridine from uracil-13 in transfer RNAs.</text>
</comment>
<dbReference type="eggNOG" id="COG0585">
    <property type="taxonomic scope" value="Bacteria"/>
</dbReference>
<organism evidence="6 7">
    <name type="scientific">Photorhabdus asymbiotica subsp. asymbiotica (strain ATCC 43949 / 3105-77)</name>
    <name type="common">Xenorhabdus luminescens (strain 2)</name>
    <dbReference type="NCBI Taxonomy" id="553480"/>
    <lineage>
        <taxon>Bacteria</taxon>
        <taxon>Pseudomonadati</taxon>
        <taxon>Pseudomonadota</taxon>
        <taxon>Gammaproteobacteria</taxon>
        <taxon>Enterobacterales</taxon>
        <taxon>Morganellaceae</taxon>
        <taxon>Photorhabdus</taxon>
    </lineage>
</organism>
<dbReference type="InterPro" id="IPR042214">
    <property type="entry name" value="TruD_catalytic"/>
</dbReference>
<dbReference type="GO" id="GO:0160150">
    <property type="term" value="F:tRNA pseudouridine(13) synthase activity"/>
    <property type="evidence" value="ECO:0007669"/>
    <property type="project" value="UniProtKB-EC"/>
</dbReference>
<evidence type="ECO:0000313" key="6">
    <source>
        <dbReference type="EMBL" id="CAQ82780.1"/>
    </source>
</evidence>
<name>C7BLD4_PHOAA</name>
<proteinExistence type="inferred from homology"/>
<dbReference type="NCBIfam" id="TIGR00094">
    <property type="entry name" value="tRNA_TruD_broad"/>
    <property type="match status" value="1"/>
</dbReference>
<protein>
    <recommendedName>
        <fullName evidence="4">tRNA pseudouridine synthase D</fullName>
        <ecNumber evidence="4">5.4.99.27</ecNumber>
    </recommendedName>
    <alternativeName>
        <fullName evidence="4">tRNA pseudouridine(13) synthase</fullName>
    </alternativeName>
    <alternativeName>
        <fullName evidence="4">tRNA pseudouridylate synthase D</fullName>
    </alternativeName>
    <alternativeName>
        <fullName evidence="4">tRNA-uridine isomerase D</fullName>
    </alternativeName>
</protein>
<evidence type="ECO:0000256" key="3">
    <source>
        <dbReference type="ARBA" id="ARBA00023235"/>
    </source>
</evidence>
<dbReference type="GO" id="GO:0005829">
    <property type="term" value="C:cytosol"/>
    <property type="evidence" value="ECO:0007669"/>
    <property type="project" value="TreeGrafter"/>
</dbReference>